<gene>
    <name evidence="1" type="ORF">RhiirA1_423780</name>
</gene>
<dbReference type="InterPro" id="IPR000626">
    <property type="entry name" value="Ubiquitin-like_dom"/>
</dbReference>
<dbReference type="SUPFAM" id="SSF54236">
    <property type="entry name" value="Ubiquitin-like"/>
    <property type="match status" value="1"/>
</dbReference>
<organism evidence="1 2">
    <name type="scientific">Rhizophagus irregularis</name>
    <dbReference type="NCBI Taxonomy" id="588596"/>
    <lineage>
        <taxon>Eukaryota</taxon>
        <taxon>Fungi</taxon>
        <taxon>Fungi incertae sedis</taxon>
        <taxon>Mucoromycota</taxon>
        <taxon>Glomeromycotina</taxon>
        <taxon>Glomeromycetes</taxon>
        <taxon>Glomerales</taxon>
        <taxon>Glomeraceae</taxon>
        <taxon>Rhizophagus</taxon>
    </lineage>
</organism>
<dbReference type="Pfam" id="PF00240">
    <property type="entry name" value="ubiquitin"/>
    <property type="match status" value="1"/>
</dbReference>
<dbReference type="AlphaFoldDB" id="A0A2I1ETF9"/>
<evidence type="ECO:0000313" key="1">
    <source>
        <dbReference type="EMBL" id="PKC62467.1"/>
    </source>
</evidence>
<dbReference type="Gene3D" id="3.10.20.90">
    <property type="entry name" value="Phosphatidylinositol 3-kinase Catalytic Subunit, Chain A, domain 1"/>
    <property type="match status" value="1"/>
</dbReference>
<reference evidence="1 2" key="1">
    <citation type="submission" date="2017-10" db="EMBL/GenBank/DDBJ databases">
        <title>Extensive intraspecific genome diversity in a model arbuscular mycorrhizal fungus.</title>
        <authorList>
            <person name="Chen E.C.H."/>
            <person name="Morin E."/>
            <person name="Baudet D."/>
            <person name="Noel J."/>
            <person name="Ndikumana S."/>
            <person name="Charron P."/>
            <person name="St-Onge C."/>
            <person name="Giorgi J."/>
            <person name="Grigoriev I.V."/>
            <person name="Roux C."/>
            <person name="Martin F.M."/>
            <person name="Corradi N."/>
        </authorList>
    </citation>
    <scope>NUCLEOTIDE SEQUENCE [LARGE SCALE GENOMIC DNA]</scope>
    <source>
        <strain evidence="1 2">A1</strain>
    </source>
</reference>
<accession>A0A2I1ETF9</accession>
<comment type="caution">
    <text evidence="1">The sequence shown here is derived from an EMBL/GenBank/DDBJ whole genome shotgun (WGS) entry which is preliminary data.</text>
</comment>
<dbReference type="Proteomes" id="UP000232688">
    <property type="component" value="Unassembled WGS sequence"/>
</dbReference>
<dbReference type="VEuPathDB" id="FungiDB:RhiirA1_423780"/>
<dbReference type="EMBL" id="LLXH01000855">
    <property type="protein sequence ID" value="PKC62467.1"/>
    <property type="molecule type" value="Genomic_DNA"/>
</dbReference>
<sequence>MSEDTISFQVNFKGNIIPVESWSLDNTIHELKEYLVESTGVPLEFQKLLYKSVLKDGKTFRECNFKSGI</sequence>
<dbReference type="InterPro" id="IPR029071">
    <property type="entry name" value="Ubiquitin-like_domsf"/>
</dbReference>
<dbReference type="VEuPathDB" id="FungiDB:RhiirFUN_024688"/>
<evidence type="ECO:0000313" key="2">
    <source>
        <dbReference type="Proteomes" id="UP000232688"/>
    </source>
</evidence>
<reference evidence="1 2" key="2">
    <citation type="submission" date="2017-10" db="EMBL/GenBank/DDBJ databases">
        <title>Genome analyses suggest a sexual origin of heterokaryosis in a supposedly ancient asexual fungus.</title>
        <authorList>
            <person name="Corradi N."/>
            <person name="Sedzielewska K."/>
            <person name="Noel J."/>
            <person name="Charron P."/>
            <person name="Farinelli L."/>
            <person name="Marton T."/>
            <person name="Kruger M."/>
            <person name="Pelin A."/>
            <person name="Brachmann A."/>
            <person name="Corradi N."/>
        </authorList>
    </citation>
    <scope>NUCLEOTIDE SEQUENCE [LARGE SCALE GENOMIC DNA]</scope>
    <source>
        <strain evidence="1 2">A1</strain>
    </source>
</reference>
<dbReference type="PROSITE" id="PS50053">
    <property type="entry name" value="UBIQUITIN_2"/>
    <property type="match status" value="1"/>
</dbReference>
<feature type="non-terminal residue" evidence="1">
    <location>
        <position position="69"/>
    </location>
</feature>
<dbReference type="OrthoDB" id="417450at2759"/>
<name>A0A2I1ETF9_9GLOM</name>
<proteinExistence type="predicted"/>
<protein>
    <submittedName>
        <fullName evidence="1">Uncharacterized protein</fullName>
    </submittedName>
</protein>
<dbReference type="VEuPathDB" id="FungiDB:FUN_025321"/>